<keyword evidence="7 10" id="KW-0326">Glycosidase</keyword>
<keyword evidence="6 10" id="KW-0573">Peptidoglycan synthesis</keyword>
<dbReference type="HAMAP" id="MF_00364">
    <property type="entry name" value="NagZ"/>
    <property type="match status" value="1"/>
</dbReference>
<dbReference type="InterPro" id="IPR022956">
    <property type="entry name" value="Beta_hexosaminidase_bac"/>
</dbReference>
<feature type="binding site" evidence="10">
    <location>
        <position position="82"/>
    </location>
    <ligand>
        <name>substrate</name>
    </ligand>
</feature>
<keyword evidence="9 10" id="KW-0961">Cell wall biogenesis/degradation</keyword>
<comment type="caution">
    <text evidence="12">The sequence shown here is derived from an EMBL/GenBank/DDBJ whole genome shotgun (WGS) entry which is preliminary data.</text>
</comment>
<evidence type="ECO:0000256" key="6">
    <source>
        <dbReference type="ARBA" id="ARBA00022984"/>
    </source>
</evidence>
<feature type="active site" description="Nucleophile" evidence="10">
    <location>
        <position position="261"/>
    </location>
</feature>
<evidence type="ECO:0000256" key="1">
    <source>
        <dbReference type="ARBA" id="ARBA00001231"/>
    </source>
</evidence>
<dbReference type="EMBL" id="WIRE01000001">
    <property type="protein sequence ID" value="MQX53654.1"/>
    <property type="molecule type" value="Genomic_DNA"/>
</dbReference>
<keyword evidence="5 10" id="KW-0133">Cell shape</keyword>
<evidence type="ECO:0000256" key="5">
    <source>
        <dbReference type="ARBA" id="ARBA00022960"/>
    </source>
</evidence>
<dbReference type="GO" id="GO:0009254">
    <property type="term" value="P:peptidoglycan turnover"/>
    <property type="evidence" value="ECO:0007669"/>
    <property type="project" value="UniProtKB-UniRule"/>
</dbReference>
<comment type="catalytic activity">
    <reaction evidence="1 10">
        <text>Hydrolysis of terminal non-reducing N-acetyl-D-hexosamine residues in N-acetyl-beta-D-hexosaminides.</text>
        <dbReference type="EC" id="3.2.1.52"/>
    </reaction>
</comment>
<feature type="binding site" evidence="10">
    <location>
        <begin position="178"/>
        <end position="179"/>
    </location>
    <ligand>
        <name>substrate</name>
    </ligand>
</feature>
<evidence type="ECO:0000256" key="9">
    <source>
        <dbReference type="ARBA" id="ARBA00023316"/>
    </source>
</evidence>
<feature type="domain" description="Glycoside hydrolase family 3 N-terminal" evidence="11">
    <location>
        <begin position="21"/>
        <end position="302"/>
    </location>
</feature>
<evidence type="ECO:0000256" key="4">
    <source>
        <dbReference type="ARBA" id="ARBA00022801"/>
    </source>
</evidence>
<comment type="function">
    <text evidence="10">Plays a role in peptidoglycan recycling by cleaving the terminal beta-1,4-linked N-acetylglucosamine (GlcNAc) from peptide-linked peptidoglycan fragments, giving rise to free GlcNAc, anhydro-N-acetylmuramic acid and anhydro-N-acetylmuramic acid-linked peptides.</text>
</comment>
<dbReference type="GO" id="GO:0071555">
    <property type="term" value="P:cell wall organization"/>
    <property type="evidence" value="ECO:0007669"/>
    <property type="project" value="UniProtKB-KW"/>
</dbReference>
<feature type="active site" description="Proton donor/acceptor" evidence="10">
    <location>
        <position position="191"/>
    </location>
</feature>
<evidence type="ECO:0000256" key="7">
    <source>
        <dbReference type="ARBA" id="ARBA00023295"/>
    </source>
</evidence>
<keyword evidence="2 10" id="KW-0963">Cytoplasm</keyword>
<keyword evidence="13" id="KW-1185">Reference proteome</keyword>
<evidence type="ECO:0000256" key="3">
    <source>
        <dbReference type="ARBA" id="ARBA00022618"/>
    </source>
</evidence>
<dbReference type="EC" id="3.2.1.52" evidence="10"/>
<evidence type="ECO:0000259" key="11">
    <source>
        <dbReference type="Pfam" id="PF00933"/>
    </source>
</evidence>
<name>A0A6N7LWR6_9GAMM</name>
<keyword evidence="8 10" id="KW-0131">Cell cycle</keyword>
<feature type="site" description="Important for catalytic activity" evidence="10">
    <location>
        <position position="189"/>
    </location>
</feature>
<comment type="subcellular location">
    <subcellularLocation>
        <location evidence="10">Cytoplasm</location>
    </subcellularLocation>
</comment>
<dbReference type="Proteomes" id="UP000469421">
    <property type="component" value="Unassembled WGS sequence"/>
</dbReference>
<feature type="binding site" evidence="10">
    <location>
        <position position="148"/>
    </location>
    <ligand>
        <name>substrate</name>
    </ligand>
</feature>
<dbReference type="InterPro" id="IPR017853">
    <property type="entry name" value="GH"/>
</dbReference>
<dbReference type="GO" id="GO:0005737">
    <property type="term" value="C:cytoplasm"/>
    <property type="evidence" value="ECO:0007669"/>
    <property type="project" value="UniProtKB-SubCell"/>
</dbReference>
<evidence type="ECO:0000256" key="8">
    <source>
        <dbReference type="ARBA" id="ARBA00023306"/>
    </source>
</evidence>
<accession>A0A6N7LWR6</accession>
<feature type="binding site" evidence="10">
    <location>
        <position position="74"/>
    </location>
    <ligand>
        <name>substrate</name>
    </ligand>
</feature>
<dbReference type="InterPro" id="IPR001764">
    <property type="entry name" value="Glyco_hydro_3_N"/>
</dbReference>
<evidence type="ECO:0000313" key="13">
    <source>
        <dbReference type="Proteomes" id="UP000469421"/>
    </source>
</evidence>
<dbReference type="GO" id="GO:0005975">
    <property type="term" value="P:carbohydrate metabolic process"/>
    <property type="evidence" value="ECO:0007669"/>
    <property type="project" value="InterPro"/>
</dbReference>
<comment type="similarity">
    <text evidence="10">Belongs to the glycosyl hydrolase 3 family. NagZ subfamily.</text>
</comment>
<dbReference type="InterPro" id="IPR036962">
    <property type="entry name" value="Glyco_hydro_3_N_sf"/>
</dbReference>
<dbReference type="SUPFAM" id="SSF51445">
    <property type="entry name" value="(Trans)glycosidases"/>
    <property type="match status" value="1"/>
</dbReference>
<evidence type="ECO:0000256" key="2">
    <source>
        <dbReference type="ARBA" id="ARBA00022490"/>
    </source>
</evidence>
<dbReference type="GO" id="GO:0008360">
    <property type="term" value="P:regulation of cell shape"/>
    <property type="evidence" value="ECO:0007669"/>
    <property type="project" value="UniProtKB-KW"/>
</dbReference>
<dbReference type="NCBIfam" id="NF003740">
    <property type="entry name" value="PRK05337.1"/>
    <property type="match status" value="1"/>
</dbReference>
<protein>
    <recommendedName>
        <fullName evidence="10">Beta-hexosaminidase</fullName>
        <ecNumber evidence="10">3.2.1.52</ecNumber>
    </recommendedName>
    <alternativeName>
        <fullName evidence="10">Beta-N-acetylhexosaminidase</fullName>
    </alternativeName>
    <alternativeName>
        <fullName evidence="10">N-acetyl-beta-glucosaminidase</fullName>
    </alternativeName>
</protein>
<dbReference type="Gene3D" id="3.20.20.300">
    <property type="entry name" value="Glycoside hydrolase, family 3, N-terminal domain"/>
    <property type="match status" value="1"/>
</dbReference>
<proteinExistence type="inferred from homology"/>
<evidence type="ECO:0000256" key="10">
    <source>
        <dbReference type="HAMAP-Rule" id="MF_00364"/>
    </source>
</evidence>
<evidence type="ECO:0000313" key="12">
    <source>
        <dbReference type="EMBL" id="MQX53654.1"/>
    </source>
</evidence>
<sequence>MTVSFRVVMSDTISPLLMLDLEGLTVADSEKELLSHPGAGGLILFARNYESREQLRELIRQIRAVRPELLIAVDQEGGRVQRFREEFVRLPPMAALGRRYDQDPAAGVREARLLGELMASELTELDIDISFAPVLDLDYGNSTVIGDRSFHGDADAMTLLAGSFIDGMHAAGMAATGKHFPGHGHVVADSHLELPVDPRPLADIEAADMRPFAALAPRLDGIMPAHVIYSAVENQTAGFSRYWLQTQLRQKLGFRGVIFSDDMSMAGAQCAGGYPERAEAALKAGCDMVLACNNRQGAEQMLSWLEGQRFSGQVPAAGLRARPRCAMEAGRRIEAETLAKTLIEDDA</sequence>
<dbReference type="GO" id="GO:0009252">
    <property type="term" value="P:peptidoglycan biosynthetic process"/>
    <property type="evidence" value="ECO:0007669"/>
    <property type="project" value="UniProtKB-KW"/>
</dbReference>
<dbReference type="UniPathway" id="UPA00544"/>
<dbReference type="GO" id="GO:0051301">
    <property type="term" value="P:cell division"/>
    <property type="evidence" value="ECO:0007669"/>
    <property type="project" value="UniProtKB-KW"/>
</dbReference>
<dbReference type="GO" id="GO:0004563">
    <property type="term" value="F:beta-N-acetylhexosaminidase activity"/>
    <property type="evidence" value="ECO:0007669"/>
    <property type="project" value="UniProtKB-UniRule"/>
</dbReference>
<keyword evidence="4 10" id="KW-0378">Hydrolase</keyword>
<comment type="pathway">
    <text evidence="10">Cell wall biogenesis; peptidoglycan recycling.</text>
</comment>
<gene>
    <name evidence="10 12" type="primary">nagZ</name>
    <name evidence="12" type="ORF">GFN93_10365</name>
</gene>
<keyword evidence="3 10" id="KW-0132">Cell division</keyword>
<organism evidence="12 13">
    <name type="scientific">Alcanivorax sediminis</name>
    <dbReference type="NCBI Taxonomy" id="2663008"/>
    <lineage>
        <taxon>Bacteria</taxon>
        <taxon>Pseudomonadati</taxon>
        <taxon>Pseudomonadota</taxon>
        <taxon>Gammaproteobacteria</taxon>
        <taxon>Oceanospirillales</taxon>
        <taxon>Alcanivoracaceae</taxon>
        <taxon>Alcanivorax</taxon>
    </lineage>
</organism>
<reference evidence="12 13" key="1">
    <citation type="submission" date="2019-10" db="EMBL/GenBank/DDBJ databases">
        <title>Alcanivorax sp.PA15-N-34 draft genome sequence.</title>
        <authorList>
            <person name="Liao X."/>
            <person name="Shao Z."/>
        </authorList>
    </citation>
    <scope>NUCLEOTIDE SEQUENCE [LARGE SCALE GENOMIC DNA]</scope>
    <source>
        <strain evidence="12 13">PA15-N-34</strain>
    </source>
</reference>
<dbReference type="AlphaFoldDB" id="A0A6N7LWR6"/>
<dbReference type="Pfam" id="PF00933">
    <property type="entry name" value="Glyco_hydro_3"/>
    <property type="match status" value="1"/>
</dbReference>
<dbReference type="InterPro" id="IPR050226">
    <property type="entry name" value="NagZ_Beta-hexosaminidase"/>
</dbReference>
<dbReference type="PANTHER" id="PTHR30480:SF13">
    <property type="entry name" value="BETA-HEXOSAMINIDASE"/>
    <property type="match status" value="1"/>
</dbReference>
<dbReference type="PANTHER" id="PTHR30480">
    <property type="entry name" value="BETA-HEXOSAMINIDASE-RELATED"/>
    <property type="match status" value="1"/>
</dbReference>